<accession>A0A8I2YWF6</accession>
<dbReference type="InterPro" id="IPR036047">
    <property type="entry name" value="F-box-like_dom_sf"/>
</dbReference>
<reference evidence="3" key="1">
    <citation type="submission" date="2021-03" db="EMBL/GenBank/DDBJ databases">
        <title>Evolutionary innovations through gain and loss of genes in the ectomycorrhizal Boletales.</title>
        <authorList>
            <person name="Wu G."/>
            <person name="Miyauchi S."/>
            <person name="Morin E."/>
            <person name="Yang Z.-L."/>
            <person name="Xu J."/>
            <person name="Martin F.M."/>
        </authorList>
    </citation>
    <scope>NUCLEOTIDE SEQUENCE</scope>
    <source>
        <strain evidence="3">BR01</strain>
    </source>
</reference>
<name>A0A8I2YWF6_9AGAM</name>
<dbReference type="AlphaFoldDB" id="A0A8I2YWF6"/>
<sequence length="507" mass="57793">MSVRISTMKTTVAMILPVEVIYHILCFLGAQDIVRLRTVSKQFRNFTYAPTIWRTLYKNTHVPRPPGPFSSQPVHFLEHALIKSERLARLWTTQPMRYLSIVQVRVQPMPMSCPRIIDGKWLISCESSERFVVYDLDSETVPPFRQVLWVCDRQIYRWDLQSATSIEGPVLCIMVTNIDEDPCKLLKFRVNRDSGHLYHSLSLDVPTNHPTRPYFLNGGHGPFLLIDDEQVLLIFDVESQIFYEFPAFSSSLPVNKLPHSISDPLSYYGITVLTNTHIIYLHSVSCNVVPSSHSTLVQVFTLPPAACPVRSGTNVLRLSHEGIVHDVLLHDVNLIRNSVTNPKTGVTNIRLLMNRQDRHLSCMDLTLPKHSPTGINAVLPITINMHDILKLEDALYGDHNRSLMTNWACCFQCSDDGHARGFWLGYKRHVSRDSAMNDSVVRFTIDASQDKCTGVLGRLTRIHSGQIDCPLMMSYEVDTMRGKFCYTNRDFVPLPKERGEIVVVDFE</sequence>
<evidence type="ECO:0000313" key="3">
    <source>
        <dbReference type="EMBL" id="KAG6377857.1"/>
    </source>
</evidence>
<dbReference type="EMBL" id="JAGFBS010000008">
    <property type="protein sequence ID" value="KAG6377857.1"/>
    <property type="molecule type" value="Genomic_DNA"/>
</dbReference>
<evidence type="ECO:0000313" key="4">
    <source>
        <dbReference type="Proteomes" id="UP000683000"/>
    </source>
</evidence>
<comment type="caution">
    <text evidence="3">The sequence shown here is derived from an EMBL/GenBank/DDBJ whole genome shotgun (WGS) entry which is preliminary data.</text>
</comment>
<proteinExistence type="predicted"/>
<dbReference type="Proteomes" id="UP000683000">
    <property type="component" value="Unassembled WGS sequence"/>
</dbReference>
<dbReference type="Gene3D" id="1.20.1280.50">
    <property type="match status" value="1"/>
</dbReference>
<protein>
    <recommendedName>
        <fullName evidence="2">F-box domain-containing protein</fullName>
    </recommendedName>
</protein>
<gene>
    <name evidence="3" type="ORF">JVT61DRAFT_14638</name>
</gene>
<keyword evidence="1" id="KW-1133">Transmembrane helix</keyword>
<feature type="transmembrane region" description="Helical" evidence="1">
    <location>
        <begin position="12"/>
        <end position="30"/>
    </location>
</feature>
<dbReference type="PROSITE" id="PS50181">
    <property type="entry name" value="FBOX"/>
    <property type="match status" value="1"/>
</dbReference>
<keyword evidence="1" id="KW-0472">Membrane</keyword>
<dbReference type="InterPro" id="IPR001810">
    <property type="entry name" value="F-box_dom"/>
</dbReference>
<evidence type="ECO:0000256" key="1">
    <source>
        <dbReference type="SAM" id="Phobius"/>
    </source>
</evidence>
<dbReference type="OrthoDB" id="2670467at2759"/>
<evidence type="ECO:0000259" key="2">
    <source>
        <dbReference type="PROSITE" id="PS50181"/>
    </source>
</evidence>
<dbReference type="Pfam" id="PF12937">
    <property type="entry name" value="F-box-like"/>
    <property type="match status" value="1"/>
</dbReference>
<keyword evidence="1" id="KW-0812">Transmembrane</keyword>
<feature type="domain" description="F-box" evidence="2">
    <location>
        <begin position="10"/>
        <end position="56"/>
    </location>
</feature>
<dbReference type="SUPFAM" id="SSF81383">
    <property type="entry name" value="F-box domain"/>
    <property type="match status" value="1"/>
</dbReference>
<dbReference type="SMART" id="SM00256">
    <property type="entry name" value="FBOX"/>
    <property type="match status" value="1"/>
</dbReference>
<keyword evidence="4" id="KW-1185">Reference proteome</keyword>
<organism evidence="3 4">
    <name type="scientific">Boletus reticuloceps</name>
    <dbReference type="NCBI Taxonomy" id="495285"/>
    <lineage>
        <taxon>Eukaryota</taxon>
        <taxon>Fungi</taxon>
        <taxon>Dikarya</taxon>
        <taxon>Basidiomycota</taxon>
        <taxon>Agaricomycotina</taxon>
        <taxon>Agaricomycetes</taxon>
        <taxon>Agaricomycetidae</taxon>
        <taxon>Boletales</taxon>
        <taxon>Boletineae</taxon>
        <taxon>Boletaceae</taxon>
        <taxon>Boletoideae</taxon>
        <taxon>Boletus</taxon>
    </lineage>
</organism>